<keyword evidence="1" id="KW-1133">Transmembrane helix</keyword>
<dbReference type="Pfam" id="PF07696">
    <property type="entry name" value="7TMR-DISMED2"/>
    <property type="match status" value="1"/>
</dbReference>
<accession>A0AAJ2C1S1</accession>
<dbReference type="EMBL" id="JAVDTL010000006">
    <property type="protein sequence ID" value="MDR6768505.1"/>
    <property type="molecule type" value="Genomic_DNA"/>
</dbReference>
<feature type="transmembrane region" description="Helical" evidence="1">
    <location>
        <begin position="236"/>
        <end position="255"/>
    </location>
</feature>
<feature type="transmembrane region" description="Helical" evidence="1">
    <location>
        <begin position="363"/>
        <end position="384"/>
    </location>
</feature>
<name>A0AAJ2C1S1_ACIDE</name>
<dbReference type="PANTHER" id="PTHR46663">
    <property type="entry name" value="DIGUANYLATE CYCLASE DGCT-RELATED"/>
    <property type="match status" value="1"/>
</dbReference>
<dbReference type="InterPro" id="IPR000160">
    <property type="entry name" value="GGDEF_dom"/>
</dbReference>
<sequence length="604" mass="65965">MTTMHRNALPTNRPTGRPTLPRPLLWLLLLAIWHVLALPATARAAAPGPLVLPADSRPVNVWSVATLLADPSQQWGVQDALARLPEFAEPPSRGGSLGVRKEAIWLRVPLMSRVASGNEWIVNIDFAVLNEVDIYLTKQGQLIQHAALGNLRPYSERPLRGRTPAMTLDLAADTPYELLIRVQTSGAMILPITLSKAPYLVHRSLREQMFQGVLAGLALCLVVYSFTQWASQREKLFLYYCMLVVGSTGFSLQFFGVGTQFLWSDQLWIEVHAAGAAGLLAIAGSFLFMGHALMGHMPHSRFLRVMQVGAVLSLVLLAAFLVDLINTRTTTAIISVLGPLPSLISLPIAVARARRGDSVSTTLLAAWVAYFAAAVTMVCLVQGLLPVNFWTLHSFQLGAAADMLLFLRVLGQRSAALRHAAAEAMRERDTMRSLAYTDSLTGLCNRRGMQMALQSALAQAKSQRMVALYLMDLDGFKPVNDTYGHDVGDDLLVAVGHRLQANVRQHTDLVARLGGDEFIVMARELATPEQAHELGRALLHAFEQPFRLGHLSIQVGLTIGYALAPLDSDDAQHLVRLADAAMYAGKENGKHCIRRNPGELALSS</sequence>
<dbReference type="InterPro" id="IPR043128">
    <property type="entry name" value="Rev_trsase/Diguanyl_cyclase"/>
</dbReference>
<feature type="transmembrane region" description="Helical" evidence="1">
    <location>
        <begin position="209"/>
        <end position="227"/>
    </location>
</feature>
<evidence type="ECO:0000313" key="4">
    <source>
        <dbReference type="EMBL" id="MDR6837220.1"/>
    </source>
</evidence>
<feature type="transmembrane region" description="Helical" evidence="1">
    <location>
        <begin position="331"/>
        <end position="351"/>
    </location>
</feature>
<dbReference type="PROSITE" id="PS50887">
    <property type="entry name" value="GGDEF"/>
    <property type="match status" value="1"/>
</dbReference>
<dbReference type="SUPFAM" id="SSF55073">
    <property type="entry name" value="Nucleotide cyclase"/>
    <property type="match status" value="1"/>
</dbReference>
<dbReference type="Gene3D" id="2.60.40.2380">
    <property type="match status" value="1"/>
</dbReference>
<reference evidence="3 5" key="1">
    <citation type="submission" date="2023-07" db="EMBL/GenBank/DDBJ databases">
        <title>Sorghum-associated microbial communities from plants grown in Nebraska, USA.</title>
        <authorList>
            <person name="Schachtman D."/>
        </authorList>
    </citation>
    <scope>NUCLEOTIDE SEQUENCE</scope>
    <source>
        <strain evidence="4 5">BE105</strain>
        <strain evidence="3">BE69</strain>
    </source>
</reference>
<comment type="caution">
    <text evidence="3">The sequence shown here is derived from an EMBL/GenBank/DDBJ whole genome shotgun (WGS) entry which is preliminary data.</text>
</comment>
<dbReference type="Pfam" id="PF00990">
    <property type="entry name" value="GGDEF"/>
    <property type="match status" value="1"/>
</dbReference>
<feature type="transmembrane region" description="Helical" evidence="1">
    <location>
        <begin position="267"/>
        <end position="290"/>
    </location>
</feature>
<dbReference type="Pfam" id="PF07695">
    <property type="entry name" value="7TMR-DISM_7TM"/>
    <property type="match status" value="1"/>
</dbReference>
<gene>
    <name evidence="3" type="ORF">J2W88_003809</name>
    <name evidence="4" type="ORF">J2W93_002058</name>
</gene>
<keyword evidence="1" id="KW-0812">Transmembrane</keyword>
<keyword evidence="5" id="KW-1185">Reference proteome</keyword>
<dbReference type="NCBIfam" id="TIGR00254">
    <property type="entry name" value="GGDEF"/>
    <property type="match status" value="1"/>
</dbReference>
<feature type="transmembrane region" description="Helical" evidence="1">
    <location>
        <begin position="390"/>
        <end position="410"/>
    </location>
</feature>
<dbReference type="InterPro" id="IPR052163">
    <property type="entry name" value="DGC-Regulatory_Protein"/>
</dbReference>
<dbReference type="PANTHER" id="PTHR46663:SF2">
    <property type="entry name" value="GGDEF DOMAIN-CONTAINING PROTEIN"/>
    <property type="match status" value="1"/>
</dbReference>
<dbReference type="Gene3D" id="3.30.70.270">
    <property type="match status" value="1"/>
</dbReference>
<organism evidence="3 6">
    <name type="scientific">Acidovorax delafieldii</name>
    <name type="common">Pseudomonas delafieldii</name>
    <dbReference type="NCBI Taxonomy" id="47920"/>
    <lineage>
        <taxon>Bacteria</taxon>
        <taxon>Pseudomonadati</taxon>
        <taxon>Pseudomonadota</taxon>
        <taxon>Betaproteobacteria</taxon>
        <taxon>Burkholderiales</taxon>
        <taxon>Comamonadaceae</taxon>
        <taxon>Acidovorax</taxon>
    </lineage>
</organism>
<feature type="domain" description="GGDEF" evidence="2">
    <location>
        <begin position="464"/>
        <end position="598"/>
    </location>
</feature>
<dbReference type="CDD" id="cd01949">
    <property type="entry name" value="GGDEF"/>
    <property type="match status" value="1"/>
</dbReference>
<evidence type="ECO:0000259" key="2">
    <source>
        <dbReference type="PROSITE" id="PS50887"/>
    </source>
</evidence>
<evidence type="ECO:0000256" key="1">
    <source>
        <dbReference type="SAM" id="Phobius"/>
    </source>
</evidence>
<evidence type="ECO:0000313" key="5">
    <source>
        <dbReference type="Proteomes" id="UP001249076"/>
    </source>
</evidence>
<dbReference type="InterPro" id="IPR029787">
    <property type="entry name" value="Nucleotide_cyclase"/>
</dbReference>
<dbReference type="Proteomes" id="UP001253458">
    <property type="component" value="Unassembled WGS sequence"/>
</dbReference>
<protein>
    <submittedName>
        <fullName evidence="3">Diguanylate cyclase (GGDEF)-like protein</fullName>
    </submittedName>
</protein>
<dbReference type="SMART" id="SM00267">
    <property type="entry name" value="GGDEF"/>
    <property type="match status" value="1"/>
</dbReference>
<proteinExistence type="predicted"/>
<keyword evidence="1" id="KW-0472">Membrane</keyword>
<evidence type="ECO:0000313" key="6">
    <source>
        <dbReference type="Proteomes" id="UP001253458"/>
    </source>
</evidence>
<dbReference type="AlphaFoldDB" id="A0AAJ2C1S1"/>
<dbReference type="EMBL" id="JAVDTS010000003">
    <property type="protein sequence ID" value="MDR6837220.1"/>
    <property type="molecule type" value="Genomic_DNA"/>
</dbReference>
<evidence type="ECO:0000313" key="3">
    <source>
        <dbReference type="EMBL" id="MDR6768505.1"/>
    </source>
</evidence>
<dbReference type="Proteomes" id="UP001249076">
    <property type="component" value="Unassembled WGS sequence"/>
</dbReference>
<feature type="transmembrane region" description="Helical" evidence="1">
    <location>
        <begin position="302"/>
        <end position="325"/>
    </location>
</feature>
<dbReference type="InterPro" id="IPR011623">
    <property type="entry name" value="7TMR_DISM_rcpt_extracell_dom1"/>
</dbReference>
<dbReference type="InterPro" id="IPR011622">
    <property type="entry name" value="7TMR_DISM_rcpt_extracell_dom2"/>
</dbReference>